<feature type="domain" description="Histidine kinase" evidence="15">
    <location>
        <begin position="377"/>
        <end position="509"/>
    </location>
</feature>
<evidence type="ECO:0000256" key="14">
    <source>
        <dbReference type="SAM" id="Phobius"/>
    </source>
</evidence>
<keyword evidence="12" id="KW-0902">Two-component regulatory system</keyword>
<dbReference type="Pfam" id="PF14689">
    <property type="entry name" value="SPOB_a"/>
    <property type="match status" value="1"/>
</dbReference>
<protein>
    <recommendedName>
        <fullName evidence="3">histidine kinase</fullName>
        <ecNumber evidence="3">2.7.13.3</ecNumber>
    </recommendedName>
</protein>
<dbReference type="CDD" id="cd00130">
    <property type="entry name" value="PAS"/>
    <property type="match status" value="1"/>
</dbReference>
<dbReference type="KEGG" id="ntr:B0W44_14290"/>
<dbReference type="InterPro" id="IPR003594">
    <property type="entry name" value="HATPase_dom"/>
</dbReference>
<dbReference type="PANTHER" id="PTHR43547:SF3">
    <property type="entry name" value="SENSOR PROTEIN CITS"/>
    <property type="match status" value="1"/>
</dbReference>
<keyword evidence="9" id="KW-0418">Kinase</keyword>
<dbReference type="SUPFAM" id="SSF55890">
    <property type="entry name" value="Sporulation response regulatory protein Spo0B"/>
    <property type="match status" value="1"/>
</dbReference>
<dbReference type="GO" id="GO:0006355">
    <property type="term" value="P:regulation of DNA-templated transcription"/>
    <property type="evidence" value="ECO:0007669"/>
    <property type="project" value="InterPro"/>
</dbReference>
<dbReference type="InterPro" id="IPR004358">
    <property type="entry name" value="Sig_transdc_His_kin-like_C"/>
</dbReference>
<name>A0A1U9KC10_9BACL</name>
<dbReference type="Gene3D" id="3.30.565.10">
    <property type="entry name" value="Histidine kinase-like ATPase, C-terminal domain"/>
    <property type="match status" value="1"/>
</dbReference>
<dbReference type="OrthoDB" id="9792686at2"/>
<dbReference type="InterPro" id="IPR035965">
    <property type="entry name" value="PAS-like_dom_sf"/>
</dbReference>
<evidence type="ECO:0000256" key="5">
    <source>
        <dbReference type="ARBA" id="ARBA00022553"/>
    </source>
</evidence>
<dbReference type="SMART" id="SM00387">
    <property type="entry name" value="HATPase_c"/>
    <property type="match status" value="1"/>
</dbReference>
<evidence type="ECO:0000313" key="16">
    <source>
        <dbReference type="EMBL" id="AQS57588.1"/>
    </source>
</evidence>
<keyword evidence="17" id="KW-1185">Reference proteome</keyword>
<gene>
    <name evidence="16" type="ORF">B0W44_14290</name>
</gene>
<comment type="catalytic activity">
    <reaction evidence="1">
        <text>ATP + protein L-histidine = ADP + protein N-phospho-L-histidine.</text>
        <dbReference type="EC" id="2.7.13.3"/>
    </reaction>
</comment>
<keyword evidence="5" id="KW-0597">Phosphoprotein</keyword>
<evidence type="ECO:0000256" key="2">
    <source>
        <dbReference type="ARBA" id="ARBA00004651"/>
    </source>
</evidence>
<evidence type="ECO:0000256" key="1">
    <source>
        <dbReference type="ARBA" id="ARBA00000085"/>
    </source>
</evidence>
<keyword evidence="11 14" id="KW-1133">Transmembrane helix</keyword>
<dbReference type="SUPFAM" id="SSF103190">
    <property type="entry name" value="Sensory domain-like"/>
    <property type="match status" value="1"/>
</dbReference>
<evidence type="ECO:0000313" key="17">
    <source>
        <dbReference type="Proteomes" id="UP000188603"/>
    </source>
</evidence>
<dbReference type="InterPro" id="IPR033463">
    <property type="entry name" value="sCache_3"/>
</dbReference>
<dbReference type="Gene3D" id="3.30.450.20">
    <property type="entry name" value="PAS domain"/>
    <property type="match status" value="2"/>
</dbReference>
<evidence type="ECO:0000256" key="8">
    <source>
        <dbReference type="ARBA" id="ARBA00022741"/>
    </source>
</evidence>
<accession>A0A1U9KC10</accession>
<keyword evidence="6" id="KW-0808">Transferase</keyword>
<dbReference type="InterPro" id="IPR005467">
    <property type="entry name" value="His_kinase_dom"/>
</dbReference>
<dbReference type="InterPro" id="IPR029151">
    <property type="entry name" value="Sensor-like_sf"/>
</dbReference>
<evidence type="ECO:0000256" key="11">
    <source>
        <dbReference type="ARBA" id="ARBA00022989"/>
    </source>
</evidence>
<comment type="subcellular location">
    <subcellularLocation>
        <location evidence="2">Cell membrane</location>
        <topology evidence="2">Multi-pass membrane protein</topology>
    </subcellularLocation>
</comment>
<keyword evidence="4" id="KW-1003">Cell membrane</keyword>
<dbReference type="Pfam" id="PF13426">
    <property type="entry name" value="PAS_9"/>
    <property type="match status" value="1"/>
</dbReference>
<dbReference type="InterPro" id="IPR036890">
    <property type="entry name" value="HATPase_C_sf"/>
</dbReference>
<dbReference type="AlphaFoldDB" id="A0A1U9KC10"/>
<feature type="transmembrane region" description="Helical" evidence="14">
    <location>
        <begin position="153"/>
        <end position="175"/>
    </location>
</feature>
<keyword evidence="10" id="KW-0067">ATP-binding</keyword>
<dbReference type="GO" id="GO:0005524">
    <property type="term" value="F:ATP binding"/>
    <property type="evidence" value="ECO:0007669"/>
    <property type="project" value="UniProtKB-KW"/>
</dbReference>
<dbReference type="PANTHER" id="PTHR43547">
    <property type="entry name" value="TWO-COMPONENT HISTIDINE KINASE"/>
    <property type="match status" value="1"/>
</dbReference>
<dbReference type="SUPFAM" id="SSF55785">
    <property type="entry name" value="PYP-like sensor domain (PAS domain)"/>
    <property type="match status" value="1"/>
</dbReference>
<evidence type="ECO:0000259" key="15">
    <source>
        <dbReference type="PROSITE" id="PS50109"/>
    </source>
</evidence>
<evidence type="ECO:0000256" key="3">
    <source>
        <dbReference type="ARBA" id="ARBA00012438"/>
    </source>
</evidence>
<evidence type="ECO:0000256" key="7">
    <source>
        <dbReference type="ARBA" id="ARBA00022692"/>
    </source>
</evidence>
<evidence type="ECO:0000256" key="10">
    <source>
        <dbReference type="ARBA" id="ARBA00022840"/>
    </source>
</evidence>
<keyword evidence="7 14" id="KW-0812">Transmembrane</keyword>
<proteinExistence type="predicted"/>
<dbReference type="SUPFAM" id="SSF55874">
    <property type="entry name" value="ATPase domain of HSP90 chaperone/DNA topoisomerase II/histidine kinase"/>
    <property type="match status" value="1"/>
</dbReference>
<evidence type="ECO:0000256" key="9">
    <source>
        <dbReference type="ARBA" id="ARBA00022777"/>
    </source>
</evidence>
<dbReference type="PRINTS" id="PR00344">
    <property type="entry name" value="BCTRLSENSOR"/>
</dbReference>
<evidence type="ECO:0000256" key="12">
    <source>
        <dbReference type="ARBA" id="ARBA00023012"/>
    </source>
</evidence>
<reference evidence="16 17" key="1">
    <citation type="journal article" date="2015" name="Int. J. Syst. Evol. Microbiol.">
        <title>Novibacillus thermophilus gen. nov., sp. nov., a Gram-staining-negative and moderately thermophilic member of the family Thermoactinomycetaceae.</title>
        <authorList>
            <person name="Yang G."/>
            <person name="Chen J."/>
            <person name="Zhou S."/>
        </authorList>
    </citation>
    <scope>NUCLEOTIDE SEQUENCE [LARGE SCALE GENOMIC DNA]</scope>
    <source>
        <strain evidence="16 17">SG-1</strain>
    </source>
</reference>
<keyword evidence="8" id="KW-0547">Nucleotide-binding</keyword>
<evidence type="ECO:0000256" key="4">
    <source>
        <dbReference type="ARBA" id="ARBA00022475"/>
    </source>
</evidence>
<dbReference type="EC" id="2.7.13.3" evidence="3"/>
<evidence type="ECO:0000256" key="13">
    <source>
        <dbReference type="ARBA" id="ARBA00023136"/>
    </source>
</evidence>
<dbReference type="PROSITE" id="PS50109">
    <property type="entry name" value="HIS_KIN"/>
    <property type="match status" value="1"/>
</dbReference>
<dbReference type="InterPro" id="IPR039506">
    <property type="entry name" value="SPOB_a"/>
</dbReference>
<dbReference type="GO" id="GO:0005886">
    <property type="term" value="C:plasma membrane"/>
    <property type="evidence" value="ECO:0007669"/>
    <property type="project" value="UniProtKB-SubCell"/>
</dbReference>
<organism evidence="16 17">
    <name type="scientific">Novibacillus thermophilus</name>
    <dbReference type="NCBI Taxonomy" id="1471761"/>
    <lineage>
        <taxon>Bacteria</taxon>
        <taxon>Bacillati</taxon>
        <taxon>Bacillota</taxon>
        <taxon>Bacilli</taxon>
        <taxon>Bacillales</taxon>
        <taxon>Thermoactinomycetaceae</taxon>
        <taxon>Novibacillus</taxon>
    </lineage>
</organism>
<dbReference type="Proteomes" id="UP000188603">
    <property type="component" value="Chromosome"/>
</dbReference>
<dbReference type="Pfam" id="PF17203">
    <property type="entry name" value="sCache_3_2"/>
    <property type="match status" value="1"/>
</dbReference>
<dbReference type="GO" id="GO:0000155">
    <property type="term" value="F:phosphorelay sensor kinase activity"/>
    <property type="evidence" value="ECO:0007669"/>
    <property type="project" value="InterPro"/>
</dbReference>
<dbReference type="InterPro" id="IPR000014">
    <property type="entry name" value="PAS"/>
</dbReference>
<dbReference type="InterPro" id="IPR016120">
    <property type="entry name" value="Sig_transdc_His_kin_SpoOB"/>
</dbReference>
<dbReference type="EMBL" id="CP019699">
    <property type="protein sequence ID" value="AQS57588.1"/>
    <property type="molecule type" value="Genomic_DNA"/>
</dbReference>
<keyword evidence="13 14" id="KW-0472">Membrane</keyword>
<dbReference type="SMART" id="SM00091">
    <property type="entry name" value="PAS"/>
    <property type="match status" value="1"/>
</dbReference>
<dbReference type="STRING" id="1471761.B0W44_14290"/>
<evidence type="ECO:0000256" key="6">
    <source>
        <dbReference type="ARBA" id="ARBA00022679"/>
    </source>
</evidence>
<dbReference type="Gene3D" id="1.10.287.130">
    <property type="match status" value="1"/>
</dbReference>
<dbReference type="Pfam" id="PF02518">
    <property type="entry name" value="HATPase_c"/>
    <property type="match status" value="1"/>
</dbReference>
<dbReference type="FunFam" id="3.30.450.20:FF:000018">
    <property type="entry name" value="Sensor histidine kinase DcuS"/>
    <property type="match status" value="1"/>
</dbReference>
<sequence>MTFVILVLSSIFAFIEAAEIEETIGDKALSTAVLVAQTPLVVQAFEQDDPSETLQPFAEQVRKQTGADFVVIGNSESIRYSHPEERKIGKKMVGGDNDRALVDGESYISKATGSLGPSLRGKSPILDDDGEIIGIVSVGFMIEDIRSLLFKKLGAIGLFALVALALGFVGSIFLAKSIKRDMYDLEPYQIAALYRERMAILQAIREGIVALDKNNRVTMLNDSARQMLGIVGDIEGKPINEVLPDAEMTSALTSGKTEHNEEFYHNGLVFIVNCQPIVENGSIEGVVASFRDKTEMIQMANTLSDIKRYTDDLRAQNHEFTNKLYVLSGYLQLGHYDKAIDLIQQEAGIHEKGSRMLFTHIHDPTVQAILVGKMAKASEKKIHFTIDENSSLDPLPSHIGQAQLISVLGNVIDNAIDAVIQSAKQEVRFFATDIGHDIVFEVIDSGPGVPDNVELLFRKGYTNKSTGQNERGFGLAIVKQAVEEMGGMIEVVNRSNGGAVFTIFLPKKDAREESVIP</sequence>